<evidence type="ECO:0000256" key="2">
    <source>
        <dbReference type="ARBA" id="ARBA00023295"/>
    </source>
</evidence>
<accession>A0A512D863</accession>
<comment type="caution">
    <text evidence="7">The sequence shown here is derived from an EMBL/GenBank/DDBJ whole genome shotgun (WGS) entry which is preliminary data.</text>
</comment>
<dbReference type="AlphaFoldDB" id="A0A512D863"/>
<evidence type="ECO:0000259" key="6">
    <source>
        <dbReference type="Pfam" id="PF00150"/>
    </source>
</evidence>
<keyword evidence="2 3" id="KW-0326">Glycosidase</keyword>
<evidence type="ECO:0000313" key="7">
    <source>
        <dbReference type="EMBL" id="GEO32678.1"/>
    </source>
</evidence>
<organism evidence="7 8">
    <name type="scientific">Cellulomonas aerilata</name>
    <dbReference type="NCBI Taxonomy" id="515326"/>
    <lineage>
        <taxon>Bacteria</taxon>
        <taxon>Bacillati</taxon>
        <taxon>Actinomycetota</taxon>
        <taxon>Actinomycetes</taxon>
        <taxon>Micrococcales</taxon>
        <taxon>Cellulomonadaceae</taxon>
        <taxon>Cellulomonas</taxon>
    </lineage>
</organism>
<name>A0A512D863_9CELL</name>
<evidence type="ECO:0000256" key="5">
    <source>
        <dbReference type="SAM" id="Phobius"/>
    </source>
</evidence>
<keyword evidence="5" id="KW-1133">Transmembrane helix</keyword>
<evidence type="ECO:0000256" key="3">
    <source>
        <dbReference type="RuleBase" id="RU361153"/>
    </source>
</evidence>
<keyword evidence="5" id="KW-0812">Transmembrane</keyword>
<reference evidence="7 8" key="1">
    <citation type="submission" date="2019-07" db="EMBL/GenBank/DDBJ databases">
        <title>Whole genome shotgun sequence of Cellulomonas aerilata NBRC 106308.</title>
        <authorList>
            <person name="Hosoyama A."/>
            <person name="Uohara A."/>
            <person name="Ohji S."/>
            <person name="Ichikawa N."/>
        </authorList>
    </citation>
    <scope>NUCLEOTIDE SEQUENCE [LARGE SCALE GENOMIC DNA]</scope>
    <source>
        <strain evidence="7 8">NBRC 106308</strain>
    </source>
</reference>
<feature type="domain" description="Glycoside hydrolase family 5" evidence="6">
    <location>
        <begin position="93"/>
        <end position="283"/>
    </location>
</feature>
<dbReference type="SUPFAM" id="SSF51445">
    <property type="entry name" value="(Trans)glycosidases"/>
    <property type="match status" value="1"/>
</dbReference>
<keyword evidence="8" id="KW-1185">Reference proteome</keyword>
<dbReference type="Proteomes" id="UP000321181">
    <property type="component" value="Unassembled WGS sequence"/>
</dbReference>
<sequence>MPDEAVLPAPSERGGDAPSRRPGRTTALILALLLLLAGSVYALVAWRTADPLVVDGNLVTKGGERWVAKGATLYVWPYSDDYADAEGDEQYEARATIFDRMEALGMNAVRIPVSPRSDVHDRHGGLDGYTTKLATLAADANARGLTVSFCNWESLFAGEDWPADWEEHQVVMDDLMDKVGAANPGVIWEPFNEPNDVSTAEWRDTTEAVIRHYRGTLGYEGVLQIDTPGWSWEVPMKEIRQLIALDATLTGTDESNLVVANHRYGNDDTDFSASSTDPVFANMDEIPIVGTEHGFHNGPQGGTDSWMSDYLSYLGEDAVADGHGGAYVFAWHWADDNRVTEDDYSTLTPQGTIWVEDYLASLPPGL</sequence>
<evidence type="ECO:0000313" key="8">
    <source>
        <dbReference type="Proteomes" id="UP000321181"/>
    </source>
</evidence>
<evidence type="ECO:0000256" key="1">
    <source>
        <dbReference type="ARBA" id="ARBA00022801"/>
    </source>
</evidence>
<protein>
    <recommendedName>
        <fullName evidence="6">Glycoside hydrolase family 5 domain-containing protein</fullName>
    </recommendedName>
</protein>
<dbReference type="InterPro" id="IPR001547">
    <property type="entry name" value="Glyco_hydro_5"/>
</dbReference>
<feature type="region of interest" description="Disordered" evidence="4">
    <location>
        <begin position="1"/>
        <end position="21"/>
    </location>
</feature>
<comment type="similarity">
    <text evidence="3">Belongs to the glycosyl hydrolase 5 (cellulase A) family.</text>
</comment>
<dbReference type="RefSeq" id="WP_186816378.1">
    <property type="nucleotide sequence ID" value="NZ_BAAARM010000001.1"/>
</dbReference>
<dbReference type="InterPro" id="IPR017853">
    <property type="entry name" value="GH"/>
</dbReference>
<dbReference type="GO" id="GO:0000272">
    <property type="term" value="P:polysaccharide catabolic process"/>
    <property type="evidence" value="ECO:0007669"/>
    <property type="project" value="InterPro"/>
</dbReference>
<gene>
    <name evidence="7" type="ORF">CAE01nite_04030</name>
</gene>
<dbReference type="Pfam" id="PF00150">
    <property type="entry name" value="Cellulase"/>
    <property type="match status" value="1"/>
</dbReference>
<evidence type="ECO:0000256" key="4">
    <source>
        <dbReference type="SAM" id="MobiDB-lite"/>
    </source>
</evidence>
<feature type="transmembrane region" description="Helical" evidence="5">
    <location>
        <begin position="27"/>
        <end position="46"/>
    </location>
</feature>
<keyword evidence="1 3" id="KW-0378">Hydrolase</keyword>
<keyword evidence="5" id="KW-0472">Membrane</keyword>
<dbReference type="GO" id="GO:0004553">
    <property type="term" value="F:hydrolase activity, hydrolyzing O-glycosyl compounds"/>
    <property type="evidence" value="ECO:0007669"/>
    <property type="project" value="InterPro"/>
</dbReference>
<dbReference type="Gene3D" id="3.20.20.80">
    <property type="entry name" value="Glycosidases"/>
    <property type="match status" value="1"/>
</dbReference>
<dbReference type="EMBL" id="BJYY01000001">
    <property type="protein sequence ID" value="GEO32678.1"/>
    <property type="molecule type" value="Genomic_DNA"/>
</dbReference>
<proteinExistence type="inferred from homology"/>